<dbReference type="SUPFAM" id="SSF51445">
    <property type="entry name" value="(Trans)glycosidases"/>
    <property type="match status" value="1"/>
</dbReference>
<comment type="caution">
    <text evidence="11">The sequence shown here is derived from an EMBL/GenBank/DDBJ whole genome shotgun (WGS) entry which is preliminary data.</text>
</comment>
<dbReference type="GO" id="GO:0000272">
    <property type="term" value="P:polysaccharide catabolic process"/>
    <property type="evidence" value="ECO:0007669"/>
    <property type="project" value="UniProtKB-KW"/>
</dbReference>
<dbReference type="Proteomes" id="UP000837801">
    <property type="component" value="Unassembled WGS sequence"/>
</dbReference>
<evidence type="ECO:0000256" key="4">
    <source>
        <dbReference type="ARBA" id="ARBA00023024"/>
    </source>
</evidence>
<dbReference type="CDD" id="cd06548">
    <property type="entry name" value="GH18_chitinase"/>
    <property type="match status" value="1"/>
</dbReference>
<accession>A0A9P0QK74</accession>
<keyword evidence="7" id="KW-0624">Polysaccharide degradation</keyword>
<protein>
    <recommendedName>
        <fullName evidence="2">chitinase</fullName>
        <ecNumber evidence="2">3.2.1.14</ecNumber>
    </recommendedName>
</protein>
<evidence type="ECO:0000256" key="3">
    <source>
        <dbReference type="ARBA" id="ARBA00022801"/>
    </source>
</evidence>
<dbReference type="InterPro" id="IPR050314">
    <property type="entry name" value="Glycosyl_Hydrlase_18"/>
</dbReference>
<evidence type="ECO:0000259" key="10">
    <source>
        <dbReference type="PROSITE" id="PS51910"/>
    </source>
</evidence>
<comment type="catalytic activity">
    <reaction evidence="1">
        <text>Random endo-hydrolysis of N-acetyl-beta-D-glucosaminide (1-&gt;4)-beta-linkages in chitin and chitodextrins.</text>
        <dbReference type="EC" id="3.2.1.14"/>
    </reaction>
</comment>
<dbReference type="PANTHER" id="PTHR11177:SF317">
    <property type="entry name" value="CHITINASE 12-RELATED"/>
    <property type="match status" value="1"/>
</dbReference>
<gene>
    <name evidence="11" type="ORF">CLIB1423_01S03246</name>
</gene>
<evidence type="ECO:0000313" key="12">
    <source>
        <dbReference type="Proteomes" id="UP000837801"/>
    </source>
</evidence>
<evidence type="ECO:0000256" key="2">
    <source>
        <dbReference type="ARBA" id="ARBA00012729"/>
    </source>
</evidence>
<reference evidence="11" key="1">
    <citation type="submission" date="2022-03" db="EMBL/GenBank/DDBJ databases">
        <authorList>
            <person name="Legras J.-L."/>
            <person name="Devillers H."/>
            <person name="Grondin C."/>
        </authorList>
    </citation>
    <scope>NUCLEOTIDE SEQUENCE</scope>
    <source>
        <strain evidence="11">CLIB 1423</strain>
    </source>
</reference>
<dbReference type="GO" id="GO:0008061">
    <property type="term" value="F:chitin binding"/>
    <property type="evidence" value="ECO:0007669"/>
    <property type="project" value="InterPro"/>
</dbReference>
<keyword evidence="3 8" id="KW-0378">Hydrolase</keyword>
<dbReference type="InterPro" id="IPR017853">
    <property type="entry name" value="GH"/>
</dbReference>
<organism evidence="11 12">
    <name type="scientific">[Candida] railenensis</name>
    <dbReference type="NCBI Taxonomy" id="45579"/>
    <lineage>
        <taxon>Eukaryota</taxon>
        <taxon>Fungi</taxon>
        <taxon>Dikarya</taxon>
        <taxon>Ascomycota</taxon>
        <taxon>Saccharomycotina</taxon>
        <taxon>Pichiomycetes</taxon>
        <taxon>Debaryomycetaceae</taxon>
        <taxon>Kurtzmaniella</taxon>
    </lineage>
</organism>
<dbReference type="OrthoDB" id="76388at2759"/>
<dbReference type="InterPro" id="IPR001223">
    <property type="entry name" value="Glyco_hydro18_cat"/>
</dbReference>
<keyword evidence="12" id="KW-1185">Reference proteome</keyword>
<dbReference type="Gene3D" id="3.10.50.10">
    <property type="match status" value="1"/>
</dbReference>
<sequence>MSYKTCLYYSNWSVYQKKHFLQDIPIHLVTNLFYAFIGIDESTGKVRLTDSWADLELPMPDGETRGSINMLAKLKRENPALKVSMSIGGWGTSHLFRAVMSTKSKLENFISSASELCLEHQFDGIDIDWEYPENATESRQLTELLRALRNKLGTSYLITVAAPASRDKINTLEVSEMDKYLSFWNLMCYDFTGTWSAKTGYHSNLFGNNGDNELNCNDVVQAYLAQGVSSARKLILGMPNYGRSFQCDSETIGCSFTGCGAGEEGILPYKSLPIGKEEVDSRMVSAYCYNEGKKTLVVYDNPQTVRIKAMYVKSNNLGGGMWWESCGDDFSNMERCLLNNFVDQLRS</sequence>
<evidence type="ECO:0000256" key="7">
    <source>
        <dbReference type="ARBA" id="ARBA00023326"/>
    </source>
</evidence>
<keyword evidence="4" id="KW-0146">Chitin degradation</keyword>
<dbReference type="EMBL" id="CAKXYY010000001">
    <property type="protein sequence ID" value="CAH2350134.1"/>
    <property type="molecule type" value="Genomic_DNA"/>
</dbReference>
<evidence type="ECO:0000256" key="6">
    <source>
        <dbReference type="ARBA" id="ARBA00023295"/>
    </source>
</evidence>
<evidence type="ECO:0000256" key="1">
    <source>
        <dbReference type="ARBA" id="ARBA00000822"/>
    </source>
</evidence>
<evidence type="ECO:0000313" key="11">
    <source>
        <dbReference type="EMBL" id="CAH2350134.1"/>
    </source>
</evidence>
<dbReference type="GO" id="GO:0006032">
    <property type="term" value="P:chitin catabolic process"/>
    <property type="evidence" value="ECO:0007669"/>
    <property type="project" value="UniProtKB-KW"/>
</dbReference>
<evidence type="ECO:0000256" key="8">
    <source>
        <dbReference type="RuleBase" id="RU000489"/>
    </source>
</evidence>
<dbReference type="InterPro" id="IPR001579">
    <property type="entry name" value="Glyco_hydro_18_chit_AS"/>
</dbReference>
<dbReference type="Gene3D" id="3.20.20.80">
    <property type="entry name" value="Glycosidases"/>
    <property type="match status" value="1"/>
</dbReference>
<evidence type="ECO:0000256" key="5">
    <source>
        <dbReference type="ARBA" id="ARBA00023277"/>
    </source>
</evidence>
<dbReference type="PROSITE" id="PS01095">
    <property type="entry name" value="GH18_1"/>
    <property type="match status" value="1"/>
</dbReference>
<dbReference type="EC" id="3.2.1.14" evidence="2"/>
<keyword evidence="6 8" id="KW-0326">Glycosidase</keyword>
<dbReference type="GO" id="GO:0005576">
    <property type="term" value="C:extracellular region"/>
    <property type="evidence" value="ECO:0007669"/>
    <property type="project" value="TreeGrafter"/>
</dbReference>
<keyword evidence="5" id="KW-0119">Carbohydrate metabolism</keyword>
<feature type="domain" description="GH18" evidence="10">
    <location>
        <begin position="3"/>
        <end position="347"/>
    </location>
</feature>
<dbReference type="SMART" id="SM00636">
    <property type="entry name" value="Glyco_18"/>
    <property type="match status" value="1"/>
</dbReference>
<dbReference type="SUPFAM" id="SSF54556">
    <property type="entry name" value="Chitinase insertion domain"/>
    <property type="match status" value="1"/>
</dbReference>
<name>A0A9P0QK74_9ASCO</name>
<comment type="similarity">
    <text evidence="9">Belongs to the glycosyl hydrolase 18 family.</text>
</comment>
<dbReference type="InterPro" id="IPR011583">
    <property type="entry name" value="Chitinase_II/V-like_cat"/>
</dbReference>
<dbReference type="PANTHER" id="PTHR11177">
    <property type="entry name" value="CHITINASE"/>
    <property type="match status" value="1"/>
</dbReference>
<dbReference type="GO" id="GO:0008843">
    <property type="term" value="F:endochitinase activity"/>
    <property type="evidence" value="ECO:0007669"/>
    <property type="project" value="UniProtKB-EC"/>
</dbReference>
<dbReference type="InterPro" id="IPR029070">
    <property type="entry name" value="Chitinase_insertion_sf"/>
</dbReference>
<dbReference type="PROSITE" id="PS51910">
    <property type="entry name" value="GH18_2"/>
    <property type="match status" value="1"/>
</dbReference>
<dbReference type="AlphaFoldDB" id="A0A9P0QK74"/>
<proteinExistence type="inferred from homology"/>
<dbReference type="Pfam" id="PF00704">
    <property type="entry name" value="Glyco_hydro_18"/>
    <property type="match status" value="1"/>
</dbReference>
<evidence type="ECO:0000256" key="9">
    <source>
        <dbReference type="RuleBase" id="RU004453"/>
    </source>
</evidence>